<evidence type="ECO:0000313" key="2">
    <source>
        <dbReference type="EMBL" id="GAF70517.1"/>
    </source>
</evidence>
<organism evidence="2">
    <name type="scientific">marine sediment metagenome</name>
    <dbReference type="NCBI Taxonomy" id="412755"/>
    <lineage>
        <taxon>unclassified sequences</taxon>
        <taxon>metagenomes</taxon>
        <taxon>ecological metagenomes</taxon>
    </lineage>
</organism>
<dbReference type="AlphaFoldDB" id="X0S3N8"/>
<dbReference type="Pfam" id="PF04909">
    <property type="entry name" value="Amidohydro_2"/>
    <property type="match status" value="1"/>
</dbReference>
<dbReference type="Gene3D" id="3.20.20.140">
    <property type="entry name" value="Metal-dependent hydrolases"/>
    <property type="match status" value="1"/>
</dbReference>
<dbReference type="GO" id="GO:0016787">
    <property type="term" value="F:hydrolase activity"/>
    <property type="evidence" value="ECO:0007669"/>
    <property type="project" value="InterPro"/>
</dbReference>
<dbReference type="SUPFAM" id="SSF51556">
    <property type="entry name" value="Metallo-dependent hydrolases"/>
    <property type="match status" value="1"/>
</dbReference>
<sequence>MHAVIQRAIGAKLPIQIHTGLQGGTGNIITNTNPVHLVNLFIEYPQAKFDIFHASYPYTGELTTLAKNFPNVYADLCWMYLISPYAARRILSEWIETVPSNKIFGFGGDCLIVEGAYAHAKMARDNIARVLAEKVEEGYFSGQEALEFAQK</sequence>
<gene>
    <name evidence="2" type="ORF">S01H1_05061</name>
</gene>
<evidence type="ECO:0000259" key="1">
    <source>
        <dbReference type="Pfam" id="PF04909"/>
    </source>
</evidence>
<dbReference type="PANTHER" id="PTHR43383:SF2">
    <property type="entry name" value="AMIDOHYDROLASE 2 FAMILY PROTEIN"/>
    <property type="match status" value="1"/>
</dbReference>
<proteinExistence type="predicted"/>
<protein>
    <recommendedName>
        <fullName evidence="1">Amidohydrolase-related domain-containing protein</fullName>
    </recommendedName>
</protein>
<dbReference type="InterPro" id="IPR006680">
    <property type="entry name" value="Amidohydro-rel"/>
</dbReference>
<dbReference type="EMBL" id="BARS01002638">
    <property type="protein sequence ID" value="GAF70517.1"/>
    <property type="molecule type" value="Genomic_DNA"/>
</dbReference>
<feature type="non-terminal residue" evidence="2">
    <location>
        <position position="151"/>
    </location>
</feature>
<comment type="caution">
    <text evidence="2">The sequence shown here is derived from an EMBL/GenBank/DDBJ whole genome shotgun (WGS) entry which is preliminary data.</text>
</comment>
<feature type="domain" description="Amidohydrolase-related" evidence="1">
    <location>
        <begin position="5"/>
        <end position="126"/>
    </location>
</feature>
<reference evidence="2" key="1">
    <citation type="journal article" date="2014" name="Front. Microbiol.">
        <title>High frequency of phylogenetically diverse reductive dehalogenase-homologous genes in deep subseafloor sedimentary metagenomes.</title>
        <authorList>
            <person name="Kawai M."/>
            <person name="Futagami T."/>
            <person name="Toyoda A."/>
            <person name="Takaki Y."/>
            <person name="Nishi S."/>
            <person name="Hori S."/>
            <person name="Arai W."/>
            <person name="Tsubouchi T."/>
            <person name="Morono Y."/>
            <person name="Uchiyama I."/>
            <person name="Ito T."/>
            <person name="Fujiyama A."/>
            <person name="Inagaki F."/>
            <person name="Takami H."/>
        </authorList>
    </citation>
    <scope>NUCLEOTIDE SEQUENCE</scope>
    <source>
        <strain evidence="2">Expedition CK06-06</strain>
    </source>
</reference>
<name>X0S3N8_9ZZZZ</name>
<dbReference type="PANTHER" id="PTHR43383">
    <property type="entry name" value="NODULIN 6"/>
    <property type="match status" value="1"/>
</dbReference>
<accession>X0S3N8</accession>
<dbReference type="InterPro" id="IPR032466">
    <property type="entry name" value="Metal_Hydrolase"/>
</dbReference>